<feature type="compositionally biased region" description="Polar residues" evidence="1">
    <location>
        <begin position="261"/>
        <end position="270"/>
    </location>
</feature>
<sequence>MLTIFGVKGSPGATTCALLTAALWPTQALLVEADPAGGDLALRLSGPSGQVLPRSPSIAGLAVEPSGSPGWERAWHHALQTRVGVSVVCGLVEAEPMGIAVRQHAQAMARRLAGTETIVDAGRLLPQTPTFPFAAAAEAIVLVVGDGAEQFFHARDLLGGLLPEVSAETGTRSSVHAVVVAGPRRGSAAATELASVLGQRGLPVAVAGWIAHDRSGLQRWTAAERGTGRSILLRSARPVVTEIAEAHARAMRARSGDSAEGQEQVSLRAR</sequence>
<dbReference type="EMBL" id="CP097463">
    <property type="protein sequence ID" value="WAX55821.1"/>
    <property type="molecule type" value="Genomic_DNA"/>
</dbReference>
<protein>
    <recommendedName>
        <fullName evidence="4">MinD-like ATPase involved in chromosome partitioning or flagellar assembly</fullName>
    </recommendedName>
</protein>
<dbReference type="RefSeq" id="WP_269442344.1">
    <property type="nucleotide sequence ID" value="NZ_CP097463.1"/>
</dbReference>
<feature type="region of interest" description="Disordered" evidence="1">
    <location>
        <begin position="251"/>
        <end position="270"/>
    </location>
</feature>
<dbReference type="Proteomes" id="UP001164693">
    <property type="component" value="Chromosome"/>
</dbReference>
<evidence type="ECO:0008006" key="4">
    <source>
        <dbReference type="Google" id="ProtNLM"/>
    </source>
</evidence>
<evidence type="ECO:0000313" key="3">
    <source>
        <dbReference type="Proteomes" id="UP001164693"/>
    </source>
</evidence>
<dbReference type="InterPro" id="IPR027417">
    <property type="entry name" value="P-loop_NTPase"/>
</dbReference>
<proteinExistence type="predicted"/>
<name>A0ABY7JY44_9ACTN</name>
<evidence type="ECO:0000313" key="2">
    <source>
        <dbReference type="EMBL" id="WAX55821.1"/>
    </source>
</evidence>
<reference evidence="2" key="1">
    <citation type="submission" date="2022-05" db="EMBL/GenBank/DDBJ databases">
        <title>Jatrophihabitans sp. SB3-54 whole genome sequence.</title>
        <authorList>
            <person name="Suh M.K."/>
            <person name="Eom M.K."/>
            <person name="Kim J.S."/>
            <person name="Kim H.S."/>
            <person name="Do H.E."/>
            <person name="Shin Y.K."/>
            <person name="Lee J.-S."/>
        </authorList>
    </citation>
    <scope>NUCLEOTIDE SEQUENCE</scope>
    <source>
        <strain evidence="2">SB3-54</strain>
    </source>
</reference>
<organism evidence="2 3">
    <name type="scientific">Jatrophihabitans cynanchi</name>
    <dbReference type="NCBI Taxonomy" id="2944128"/>
    <lineage>
        <taxon>Bacteria</taxon>
        <taxon>Bacillati</taxon>
        <taxon>Actinomycetota</taxon>
        <taxon>Actinomycetes</taxon>
        <taxon>Jatrophihabitantales</taxon>
        <taxon>Jatrophihabitantaceae</taxon>
        <taxon>Jatrophihabitans</taxon>
    </lineage>
</organism>
<dbReference type="Gene3D" id="3.40.50.300">
    <property type="entry name" value="P-loop containing nucleotide triphosphate hydrolases"/>
    <property type="match status" value="1"/>
</dbReference>
<gene>
    <name evidence="2" type="ORF">M6B22_14900</name>
</gene>
<accession>A0ABY7JY44</accession>
<keyword evidence="3" id="KW-1185">Reference proteome</keyword>
<evidence type="ECO:0000256" key="1">
    <source>
        <dbReference type="SAM" id="MobiDB-lite"/>
    </source>
</evidence>